<protein>
    <submittedName>
        <fullName evidence="1">Cysteine-rich KTR domain-containing protein</fullName>
    </submittedName>
</protein>
<dbReference type="Pfam" id="PF14205">
    <property type="entry name" value="Cys_rich_KTR"/>
    <property type="match status" value="1"/>
</dbReference>
<dbReference type="EMBL" id="DXBO01000069">
    <property type="protein sequence ID" value="HIZ48020.1"/>
    <property type="molecule type" value="Genomic_DNA"/>
</dbReference>
<dbReference type="InterPro" id="IPR025957">
    <property type="entry name" value="Cys_rich_KTR"/>
</dbReference>
<evidence type="ECO:0000313" key="2">
    <source>
        <dbReference type="Proteomes" id="UP000824031"/>
    </source>
</evidence>
<dbReference type="Proteomes" id="UP000824031">
    <property type="component" value="Unassembled WGS sequence"/>
</dbReference>
<reference evidence="1" key="1">
    <citation type="journal article" date="2021" name="PeerJ">
        <title>Extensive microbial diversity within the chicken gut microbiome revealed by metagenomics and culture.</title>
        <authorList>
            <person name="Gilroy R."/>
            <person name="Ravi A."/>
            <person name="Getino M."/>
            <person name="Pursley I."/>
            <person name="Horton D.L."/>
            <person name="Alikhan N.F."/>
            <person name="Baker D."/>
            <person name="Gharbi K."/>
            <person name="Hall N."/>
            <person name="Watson M."/>
            <person name="Adriaenssens E.M."/>
            <person name="Foster-Nyarko E."/>
            <person name="Jarju S."/>
            <person name="Secka A."/>
            <person name="Antonio M."/>
            <person name="Oren A."/>
            <person name="Chaudhuri R.R."/>
            <person name="La Ragione R."/>
            <person name="Hildebrand F."/>
            <person name="Pallen M.J."/>
        </authorList>
    </citation>
    <scope>NUCLEOTIDE SEQUENCE</scope>
    <source>
        <strain evidence="1">3436</strain>
    </source>
</reference>
<proteinExistence type="predicted"/>
<reference evidence="1" key="2">
    <citation type="submission" date="2021-04" db="EMBL/GenBank/DDBJ databases">
        <authorList>
            <person name="Gilroy R."/>
        </authorList>
    </citation>
    <scope>NUCLEOTIDE SEQUENCE</scope>
    <source>
        <strain evidence="1">3436</strain>
    </source>
</reference>
<sequence length="34" mass="3886">MQQVTFPALCSKCKRGSMIKVEDFQITIRNEPDA</sequence>
<name>A0A9D2JF02_9FIRM</name>
<dbReference type="AlphaFoldDB" id="A0A9D2JF02"/>
<accession>A0A9D2JF02</accession>
<comment type="caution">
    <text evidence="1">The sequence shown here is derived from an EMBL/GenBank/DDBJ whole genome shotgun (WGS) entry which is preliminary data.</text>
</comment>
<evidence type="ECO:0000313" key="1">
    <source>
        <dbReference type="EMBL" id="HIZ48020.1"/>
    </source>
</evidence>
<organism evidence="1 2">
    <name type="scientific">Candidatus Gemmiger excrementavium</name>
    <dbReference type="NCBI Taxonomy" id="2838608"/>
    <lineage>
        <taxon>Bacteria</taxon>
        <taxon>Bacillati</taxon>
        <taxon>Bacillota</taxon>
        <taxon>Clostridia</taxon>
        <taxon>Eubacteriales</taxon>
        <taxon>Gemmiger</taxon>
    </lineage>
</organism>
<gene>
    <name evidence="1" type="ORF">H9810_04805</name>
</gene>